<feature type="region of interest" description="Disordered" evidence="1">
    <location>
        <begin position="123"/>
        <end position="274"/>
    </location>
</feature>
<dbReference type="Proteomes" id="UP000215453">
    <property type="component" value="Chromosome 16"/>
</dbReference>
<accession>A0A1Y6M0T9</accession>
<sequence length="274" mass="30483">MSNNRRSNAANAARNDDKSYIIRNLVSLAGDAIEHKRDIAKVISKEDQWWRVAWKPTRESLEHLRHNTGTFWKKRLKELVDQNAHDLVQETYTVMPDAGLNKSTAVHGEQDTIAAALTTSNAAGNRSSFEKAEKHSDGERPSVVGNSADKQADQNTKRKRSEAAMENVEDFTKALPVSGSEEEKGEPAQAKRSKIVHTIGKLTRTTTSTKNKVVKTPKSTMSTPNLDVQERSITPKKAAPARPPRKKIDKVPVVLDSDEDLPSATDFVRDHSRQ</sequence>
<dbReference type="AlphaFoldDB" id="A0A1Y6M0T9"/>
<name>A0A1Y6M0T9_ZYMTR</name>
<feature type="compositionally biased region" description="Basic and acidic residues" evidence="1">
    <location>
        <begin position="128"/>
        <end position="140"/>
    </location>
</feature>
<proteinExistence type="predicted"/>
<reference evidence="2 3" key="1">
    <citation type="submission" date="2016-10" db="EMBL/GenBank/DDBJ databases">
        <authorList>
            <person name="Varghese N."/>
        </authorList>
    </citation>
    <scope>NUCLEOTIDE SEQUENCE [LARGE SCALE GENOMIC DNA]</scope>
</reference>
<protein>
    <submittedName>
        <fullName evidence="2">Uncharacterized protein</fullName>
    </submittedName>
</protein>
<gene>
    <name evidence="2" type="ORF">ZT1A5_G11704</name>
</gene>
<organism evidence="2 3">
    <name type="scientific">Zymoseptoria tritici ST99CH_1A5</name>
    <dbReference type="NCBI Taxonomy" id="1276529"/>
    <lineage>
        <taxon>Eukaryota</taxon>
        <taxon>Fungi</taxon>
        <taxon>Dikarya</taxon>
        <taxon>Ascomycota</taxon>
        <taxon>Pezizomycotina</taxon>
        <taxon>Dothideomycetes</taxon>
        <taxon>Dothideomycetidae</taxon>
        <taxon>Mycosphaerellales</taxon>
        <taxon>Mycosphaerellaceae</taxon>
        <taxon>Zymoseptoria</taxon>
    </lineage>
</organism>
<dbReference type="EMBL" id="LT882691">
    <property type="protein sequence ID" value="SMY30253.1"/>
    <property type="molecule type" value="Genomic_DNA"/>
</dbReference>
<evidence type="ECO:0000256" key="1">
    <source>
        <dbReference type="SAM" id="MobiDB-lite"/>
    </source>
</evidence>
<evidence type="ECO:0000313" key="3">
    <source>
        <dbReference type="Proteomes" id="UP000215453"/>
    </source>
</evidence>
<feature type="compositionally biased region" description="Low complexity" evidence="1">
    <location>
        <begin position="198"/>
        <end position="220"/>
    </location>
</feature>
<evidence type="ECO:0000313" key="2">
    <source>
        <dbReference type="EMBL" id="SMY30253.1"/>
    </source>
</evidence>